<dbReference type="PANTHER" id="PTHR34368">
    <property type="entry name" value="OS01G0962200 PROTEIN"/>
    <property type="match status" value="1"/>
</dbReference>
<name>A0A7S4K532_9STRA</name>
<feature type="transmembrane region" description="Helical" evidence="1">
    <location>
        <begin position="322"/>
        <end position="339"/>
    </location>
</feature>
<feature type="transmembrane region" description="Helical" evidence="1">
    <location>
        <begin position="194"/>
        <end position="214"/>
    </location>
</feature>
<feature type="transmembrane region" description="Helical" evidence="1">
    <location>
        <begin position="52"/>
        <end position="71"/>
    </location>
</feature>
<dbReference type="AlphaFoldDB" id="A0A7S4K532"/>
<dbReference type="PANTHER" id="PTHR34368:SF1">
    <property type="entry name" value="OS01G0962200 PROTEIN"/>
    <property type="match status" value="1"/>
</dbReference>
<feature type="transmembrane region" description="Helical" evidence="1">
    <location>
        <begin position="235"/>
        <end position="254"/>
    </location>
</feature>
<evidence type="ECO:0000256" key="1">
    <source>
        <dbReference type="SAM" id="Phobius"/>
    </source>
</evidence>
<evidence type="ECO:0000313" key="2">
    <source>
        <dbReference type="EMBL" id="CAE2284253.1"/>
    </source>
</evidence>
<organism evidence="2">
    <name type="scientific">Odontella aurita</name>
    <dbReference type="NCBI Taxonomy" id="265563"/>
    <lineage>
        <taxon>Eukaryota</taxon>
        <taxon>Sar</taxon>
        <taxon>Stramenopiles</taxon>
        <taxon>Ochrophyta</taxon>
        <taxon>Bacillariophyta</taxon>
        <taxon>Mediophyceae</taxon>
        <taxon>Biddulphiophycidae</taxon>
        <taxon>Eupodiscales</taxon>
        <taxon>Odontellaceae</taxon>
        <taxon>Odontella</taxon>
    </lineage>
</organism>
<feature type="transmembrane region" description="Helical" evidence="1">
    <location>
        <begin position="12"/>
        <end position="31"/>
    </location>
</feature>
<proteinExistence type="predicted"/>
<protein>
    <recommendedName>
        <fullName evidence="3">Alkaline ceramidase</fullName>
    </recommendedName>
</protein>
<sequence length="351" mass="37789">MPSPIRAAPLTPPRFAAATAFVTAIAAALFLPRDEAGSTRSGGGAVPIELRLPIFVLAVASASFLLLVAPIPQDPSYHAFADRRGYLCGCCAGGGFGGFIPPEGNVAGPSGGDDGRHGRRRRGFVVPNFFDVTSNVVIFLGGVAGIAVLSLNNSAHGVEGDEWQLTVCLPVLFGATAVVSAGSCIYHWNPNSNTLVFDRLPMTVAFMAIFTFLLDERIQPLHGDVDTRDSSRVGPLILTPLVFLGSASVLYWHVTDDLRPYFLVQFVPILAVPVLLSLYPPRYTGQGHIISALFWYVVAKVCEEKDLEIYVATRKRVSGHTLKHITAGFVPFCIAYMLLVRKPIPASMHQD</sequence>
<evidence type="ECO:0008006" key="3">
    <source>
        <dbReference type="Google" id="ProtNLM"/>
    </source>
</evidence>
<accession>A0A7S4K532</accession>
<feature type="transmembrane region" description="Helical" evidence="1">
    <location>
        <begin position="163"/>
        <end position="188"/>
    </location>
</feature>
<gene>
    <name evidence="2" type="ORF">OAUR00152_LOCUS39426</name>
</gene>
<keyword evidence="1" id="KW-1133">Transmembrane helix</keyword>
<feature type="transmembrane region" description="Helical" evidence="1">
    <location>
        <begin position="260"/>
        <end position="279"/>
    </location>
</feature>
<keyword evidence="1" id="KW-0472">Membrane</keyword>
<keyword evidence="1" id="KW-0812">Transmembrane</keyword>
<dbReference type="EMBL" id="HBKQ01057718">
    <property type="protein sequence ID" value="CAE2284253.1"/>
    <property type="molecule type" value="Transcribed_RNA"/>
</dbReference>
<reference evidence="2" key="1">
    <citation type="submission" date="2021-01" db="EMBL/GenBank/DDBJ databases">
        <authorList>
            <person name="Corre E."/>
            <person name="Pelletier E."/>
            <person name="Niang G."/>
            <person name="Scheremetjew M."/>
            <person name="Finn R."/>
            <person name="Kale V."/>
            <person name="Holt S."/>
            <person name="Cochrane G."/>
            <person name="Meng A."/>
            <person name="Brown T."/>
            <person name="Cohen L."/>
        </authorList>
    </citation>
    <scope>NUCLEOTIDE SEQUENCE</scope>
    <source>
        <strain evidence="2">Isolate 1302-5</strain>
    </source>
</reference>
<feature type="transmembrane region" description="Helical" evidence="1">
    <location>
        <begin position="132"/>
        <end position="151"/>
    </location>
</feature>